<evidence type="ECO:0000256" key="1">
    <source>
        <dbReference type="SAM" id="MobiDB-lite"/>
    </source>
</evidence>
<comment type="caution">
    <text evidence="2">The sequence shown here is derived from an EMBL/GenBank/DDBJ whole genome shotgun (WGS) entry which is preliminary data.</text>
</comment>
<protein>
    <submittedName>
        <fullName evidence="2">Uncharacterized protein</fullName>
    </submittedName>
</protein>
<accession>A0ABP6J5V9</accession>
<keyword evidence="3" id="KW-1185">Reference proteome</keyword>
<evidence type="ECO:0000313" key="2">
    <source>
        <dbReference type="EMBL" id="GAA2922081.1"/>
    </source>
</evidence>
<name>A0ABP6J5V9_9ACTN</name>
<sequence>MTGARTGRSPRVDAGGGRGRPGALRVRELPGRRDDRDAVLSGSVSSLSSRDEKFPHPSPTGPTIRTVGRGGSSPDGFAPSARL</sequence>
<feature type="compositionally biased region" description="Basic and acidic residues" evidence="1">
    <location>
        <begin position="25"/>
        <end position="38"/>
    </location>
</feature>
<dbReference type="Proteomes" id="UP001500403">
    <property type="component" value="Unassembled WGS sequence"/>
</dbReference>
<dbReference type="EMBL" id="BAAAUD010000005">
    <property type="protein sequence ID" value="GAA2922081.1"/>
    <property type="molecule type" value="Genomic_DNA"/>
</dbReference>
<evidence type="ECO:0000313" key="3">
    <source>
        <dbReference type="Proteomes" id="UP001500403"/>
    </source>
</evidence>
<feature type="region of interest" description="Disordered" evidence="1">
    <location>
        <begin position="1"/>
        <end position="83"/>
    </location>
</feature>
<feature type="compositionally biased region" description="Low complexity" evidence="1">
    <location>
        <begin position="39"/>
        <end position="48"/>
    </location>
</feature>
<gene>
    <name evidence="2" type="ORF">GCM10010446_02680</name>
</gene>
<organism evidence="2 3">
    <name type="scientific">Streptomyces enissocaesilis</name>
    <dbReference type="NCBI Taxonomy" id="332589"/>
    <lineage>
        <taxon>Bacteria</taxon>
        <taxon>Bacillati</taxon>
        <taxon>Actinomycetota</taxon>
        <taxon>Actinomycetes</taxon>
        <taxon>Kitasatosporales</taxon>
        <taxon>Streptomycetaceae</taxon>
        <taxon>Streptomyces</taxon>
        <taxon>Streptomyces rochei group</taxon>
    </lineage>
</organism>
<reference evidence="3" key="1">
    <citation type="journal article" date="2019" name="Int. J. Syst. Evol. Microbiol.">
        <title>The Global Catalogue of Microorganisms (GCM) 10K type strain sequencing project: providing services to taxonomists for standard genome sequencing and annotation.</title>
        <authorList>
            <consortium name="The Broad Institute Genomics Platform"/>
            <consortium name="The Broad Institute Genome Sequencing Center for Infectious Disease"/>
            <person name="Wu L."/>
            <person name="Ma J."/>
        </authorList>
    </citation>
    <scope>NUCLEOTIDE SEQUENCE [LARGE SCALE GENOMIC DNA]</scope>
    <source>
        <strain evidence="3">JCM 9088</strain>
    </source>
</reference>
<proteinExistence type="predicted"/>